<keyword evidence="1" id="KW-0812">Transmembrane</keyword>
<keyword evidence="1" id="KW-0472">Membrane</keyword>
<evidence type="ECO:0000313" key="3">
    <source>
        <dbReference type="Proteomes" id="UP000002941"/>
    </source>
</evidence>
<dbReference type="AlphaFoldDB" id="J1HJR5"/>
<evidence type="ECO:0000313" key="2">
    <source>
        <dbReference type="EMBL" id="EJF46135.1"/>
    </source>
</evidence>
<proteinExistence type="predicted"/>
<dbReference type="PATRIC" id="fig|1125718.3.peg.1079"/>
<sequence length="116" mass="12392">MAVTIVTVVGIVAIGGITITAIAGSPFLLTPLLAEVSLVFLPATTVVDAFLMIAVMRMMIIDTHRRGFRASSLLWSAVVTSRTGRTRCRRGFGAVRNRLMSRLSRRTDRASGDGGG</sequence>
<evidence type="ECO:0000256" key="1">
    <source>
        <dbReference type="SAM" id="Phobius"/>
    </source>
</evidence>
<feature type="transmembrane region" description="Helical" evidence="1">
    <location>
        <begin position="39"/>
        <end position="60"/>
    </location>
</feature>
<keyword evidence="1" id="KW-1133">Transmembrane helix</keyword>
<gene>
    <name evidence="2" type="ORF">HMPREF1318_2440</name>
</gene>
<reference evidence="2 3" key="1">
    <citation type="submission" date="2012-05" db="EMBL/GenBank/DDBJ databases">
        <authorList>
            <person name="Harkins D.M."/>
            <person name="Madupu R."/>
            <person name="Durkin A.S."/>
            <person name="Torralba M."/>
            <person name="Methe B."/>
            <person name="Sutton G.G."/>
            <person name="Nelson K.E."/>
        </authorList>
    </citation>
    <scope>NUCLEOTIDE SEQUENCE [LARGE SCALE GENOMIC DNA]</scope>
    <source>
        <strain evidence="2 3">F0489</strain>
    </source>
</reference>
<name>J1HJR5_9ACTO</name>
<dbReference type="Proteomes" id="UP000002941">
    <property type="component" value="Unassembled WGS sequence"/>
</dbReference>
<accession>J1HJR5</accession>
<protein>
    <submittedName>
        <fullName evidence="2">Uncharacterized protein</fullName>
    </submittedName>
</protein>
<comment type="caution">
    <text evidence="2">The sequence shown here is derived from an EMBL/GenBank/DDBJ whole genome shotgun (WGS) entry which is preliminary data.</text>
</comment>
<organism evidence="2 3">
    <name type="scientific">Actinomyces massiliensis F0489</name>
    <dbReference type="NCBI Taxonomy" id="1125718"/>
    <lineage>
        <taxon>Bacteria</taxon>
        <taxon>Bacillati</taxon>
        <taxon>Actinomycetota</taxon>
        <taxon>Actinomycetes</taxon>
        <taxon>Actinomycetales</taxon>
        <taxon>Actinomycetaceae</taxon>
        <taxon>Actinomyces</taxon>
    </lineage>
</organism>
<dbReference type="EMBL" id="AKFT01000078">
    <property type="protein sequence ID" value="EJF46135.1"/>
    <property type="molecule type" value="Genomic_DNA"/>
</dbReference>
<feature type="transmembrane region" description="Helical" evidence="1">
    <location>
        <begin position="5"/>
        <end position="27"/>
    </location>
</feature>
<keyword evidence="3" id="KW-1185">Reference proteome</keyword>